<evidence type="ECO:0000256" key="2">
    <source>
        <dbReference type="ARBA" id="ARBA00023136"/>
    </source>
</evidence>
<keyword evidence="5" id="KW-0675">Receptor</keyword>
<proteinExistence type="predicted"/>
<feature type="transmembrane region" description="Helical" evidence="4">
    <location>
        <begin position="150"/>
        <end position="170"/>
    </location>
</feature>
<comment type="caution">
    <text evidence="5">The sequence shown here is derived from an EMBL/GenBank/DDBJ whole genome shotgun (WGS) entry which is preliminary data.</text>
</comment>
<evidence type="ECO:0000313" key="5">
    <source>
        <dbReference type="EMBL" id="GAL71346.1"/>
    </source>
</evidence>
<keyword evidence="3" id="KW-0998">Cell outer membrane</keyword>
<name>A0A090W327_9FLAO</name>
<dbReference type="AlphaFoldDB" id="A0A090W327"/>
<organism evidence="5 6">
    <name type="scientific">Jejuia pallidilutea</name>
    <dbReference type="NCBI Taxonomy" id="504487"/>
    <lineage>
        <taxon>Bacteria</taxon>
        <taxon>Pseudomonadati</taxon>
        <taxon>Bacteroidota</taxon>
        <taxon>Flavobacteriia</taxon>
        <taxon>Flavobacteriales</taxon>
        <taxon>Flavobacteriaceae</taxon>
        <taxon>Jejuia</taxon>
    </lineage>
</organism>
<dbReference type="SUPFAM" id="SSF56935">
    <property type="entry name" value="Porins"/>
    <property type="match status" value="1"/>
</dbReference>
<evidence type="ECO:0000256" key="1">
    <source>
        <dbReference type="ARBA" id="ARBA00004442"/>
    </source>
</evidence>
<evidence type="ECO:0000313" key="6">
    <source>
        <dbReference type="Proteomes" id="UP000029646"/>
    </source>
</evidence>
<dbReference type="GO" id="GO:0009279">
    <property type="term" value="C:cell outer membrane"/>
    <property type="evidence" value="ECO:0007669"/>
    <property type="project" value="UniProtKB-SubCell"/>
</dbReference>
<gene>
    <name evidence="5" type="ORF">JCM19302_1024</name>
</gene>
<keyword evidence="2 4" id="KW-0472">Membrane</keyword>
<dbReference type="Proteomes" id="UP000029646">
    <property type="component" value="Unassembled WGS sequence"/>
</dbReference>
<dbReference type="InterPro" id="IPR036942">
    <property type="entry name" value="Beta-barrel_TonB_sf"/>
</dbReference>
<protein>
    <submittedName>
        <fullName evidence="5">Outer membrane vitamin B12 receptor BtuB</fullName>
    </submittedName>
</protein>
<sequence>MGTNQTQDDLNYNGASFTNNVSINGTLNKFTYLASFGNRFVDGLSAAKAENAENDPLSRYNTNLKLGYEFSNNFEITAYASLDKFKTDIDGFPPPTFAFADTDDAYISQQKRVGISPKYIYRNGSLQVNAAYTKLIGKLFLHLVLQTKPIVTWLMLLINIILMMNFIPLLV</sequence>
<evidence type="ECO:0000256" key="4">
    <source>
        <dbReference type="SAM" id="Phobius"/>
    </source>
</evidence>
<comment type="subcellular location">
    <subcellularLocation>
        <location evidence="1">Cell outer membrane</location>
    </subcellularLocation>
</comment>
<dbReference type="Gene3D" id="2.40.170.20">
    <property type="entry name" value="TonB-dependent receptor, beta-barrel domain"/>
    <property type="match status" value="1"/>
</dbReference>
<dbReference type="EMBL" id="BBNS01000012">
    <property type="protein sequence ID" value="GAL71346.1"/>
    <property type="molecule type" value="Genomic_DNA"/>
</dbReference>
<reference evidence="5 6" key="1">
    <citation type="journal article" date="2014" name="Genome Announc.">
        <title>Draft Genome Sequence of Marine Flavobacterium Jejuia pallidilutea Strain 11shimoA1 and Pigmentation Mutants.</title>
        <authorList>
            <person name="Takatani N."/>
            <person name="Nakanishi M."/>
            <person name="Meirelles P."/>
            <person name="Mino S."/>
            <person name="Suda W."/>
            <person name="Oshima K."/>
            <person name="Hattori M."/>
            <person name="Ohkuma M."/>
            <person name="Hosokawa M."/>
            <person name="Miyashita K."/>
            <person name="Thompson F.L."/>
            <person name="Niwa A."/>
            <person name="Sawabe T."/>
            <person name="Sawabe T."/>
        </authorList>
    </citation>
    <scope>NUCLEOTIDE SEQUENCE [LARGE SCALE GENOMIC DNA]</scope>
    <source>
        <strain evidence="6">JCM19302</strain>
    </source>
</reference>
<evidence type="ECO:0000256" key="3">
    <source>
        <dbReference type="ARBA" id="ARBA00023237"/>
    </source>
</evidence>
<accession>A0A090W327</accession>
<keyword evidence="4" id="KW-0812">Transmembrane</keyword>
<keyword evidence="4" id="KW-1133">Transmembrane helix</keyword>